<sequence length="355" mass="39722">MLRLRTCFCVLIWLAELDAAFGATLSDEKQGNDELTRSAATATESQPLSAQTESDPPVYRRVLPAPDWFIRRECRERLDVFFAVTSEASDWSSRSDIRGTVLEGRVKRTFRWVGAFVVEEPRERLVAKWLEVEGDAEGDLIVLPPASNGIANATHALRNVIRWASEHCTEARYVIMLADDMVVHPMLLHRLLRRVDETEMGAVHCDIRGSFGLTPGTDFVAFAARHKFLAGGFDLYCAGSVVLASLKLLKDLDRALMSAGSKTVSALDEPQERDRHGTVKIRNVAFGGISNVSFDANWNSTFVKLSGGTTKRKLDRYALWYSALWKDVLWSKPSFRKLFRGAQHANDVFGKGVQE</sequence>
<gene>
    <name evidence="3" type="ORF">HPB52_005246</name>
</gene>
<feature type="chain" id="PRO_5039633530" description="Hexosyltransferase" evidence="2">
    <location>
        <begin position="23"/>
        <end position="355"/>
    </location>
</feature>
<reference evidence="3" key="2">
    <citation type="submission" date="2021-09" db="EMBL/GenBank/DDBJ databases">
        <authorList>
            <person name="Jia N."/>
            <person name="Wang J."/>
            <person name="Shi W."/>
            <person name="Du L."/>
            <person name="Sun Y."/>
            <person name="Zhan W."/>
            <person name="Jiang J."/>
            <person name="Wang Q."/>
            <person name="Zhang B."/>
            <person name="Ji P."/>
            <person name="Sakyi L.B."/>
            <person name="Cui X."/>
            <person name="Yuan T."/>
            <person name="Jiang B."/>
            <person name="Yang W."/>
            <person name="Lam T.T.-Y."/>
            <person name="Chang Q."/>
            <person name="Ding S."/>
            <person name="Wang X."/>
            <person name="Zhu J."/>
            <person name="Ruan X."/>
            <person name="Zhao L."/>
            <person name="Wei J."/>
            <person name="Que T."/>
            <person name="Du C."/>
            <person name="Cheng J."/>
            <person name="Dai P."/>
            <person name="Han X."/>
            <person name="Huang E."/>
            <person name="Gao Y."/>
            <person name="Liu J."/>
            <person name="Shao H."/>
            <person name="Ye R."/>
            <person name="Li L."/>
            <person name="Wei W."/>
            <person name="Wang X."/>
            <person name="Wang C."/>
            <person name="Huo Q."/>
            <person name="Li W."/>
            <person name="Guo W."/>
            <person name="Chen H."/>
            <person name="Chen S."/>
            <person name="Zhou L."/>
            <person name="Zhou L."/>
            <person name="Ni X."/>
            <person name="Tian J."/>
            <person name="Zhou Y."/>
            <person name="Sheng Y."/>
            <person name="Liu T."/>
            <person name="Pan Y."/>
            <person name="Xia L."/>
            <person name="Li J."/>
            <person name="Zhao F."/>
            <person name="Cao W."/>
        </authorList>
    </citation>
    <scope>NUCLEOTIDE SEQUENCE</scope>
    <source>
        <strain evidence="3">Rsan-2018</strain>
        <tissue evidence="3">Larvae</tissue>
    </source>
</reference>
<accession>A0A9D4SQ12</accession>
<dbReference type="Proteomes" id="UP000821837">
    <property type="component" value="Chromosome 8"/>
</dbReference>
<evidence type="ECO:0000313" key="3">
    <source>
        <dbReference type="EMBL" id="KAH7939070.1"/>
    </source>
</evidence>
<dbReference type="EMBL" id="JABSTV010001254">
    <property type="protein sequence ID" value="KAH7939070.1"/>
    <property type="molecule type" value="Genomic_DNA"/>
</dbReference>
<feature type="compositionally biased region" description="Polar residues" evidence="1">
    <location>
        <begin position="38"/>
        <end position="54"/>
    </location>
</feature>
<evidence type="ECO:0008006" key="5">
    <source>
        <dbReference type="Google" id="ProtNLM"/>
    </source>
</evidence>
<keyword evidence="2" id="KW-0732">Signal</keyword>
<feature type="region of interest" description="Disordered" evidence="1">
    <location>
        <begin position="32"/>
        <end position="56"/>
    </location>
</feature>
<evidence type="ECO:0000313" key="4">
    <source>
        <dbReference type="Proteomes" id="UP000821837"/>
    </source>
</evidence>
<organism evidence="3 4">
    <name type="scientific">Rhipicephalus sanguineus</name>
    <name type="common">Brown dog tick</name>
    <name type="synonym">Ixodes sanguineus</name>
    <dbReference type="NCBI Taxonomy" id="34632"/>
    <lineage>
        <taxon>Eukaryota</taxon>
        <taxon>Metazoa</taxon>
        <taxon>Ecdysozoa</taxon>
        <taxon>Arthropoda</taxon>
        <taxon>Chelicerata</taxon>
        <taxon>Arachnida</taxon>
        <taxon>Acari</taxon>
        <taxon>Parasitiformes</taxon>
        <taxon>Ixodida</taxon>
        <taxon>Ixodoidea</taxon>
        <taxon>Ixodidae</taxon>
        <taxon>Rhipicephalinae</taxon>
        <taxon>Rhipicephalus</taxon>
        <taxon>Rhipicephalus</taxon>
    </lineage>
</organism>
<feature type="signal peptide" evidence="2">
    <location>
        <begin position="1"/>
        <end position="22"/>
    </location>
</feature>
<dbReference type="AlphaFoldDB" id="A0A9D4SQ12"/>
<keyword evidence="4" id="KW-1185">Reference proteome</keyword>
<proteinExistence type="predicted"/>
<evidence type="ECO:0000256" key="2">
    <source>
        <dbReference type="SAM" id="SignalP"/>
    </source>
</evidence>
<name>A0A9D4SQ12_RHISA</name>
<reference evidence="3" key="1">
    <citation type="journal article" date="2020" name="Cell">
        <title>Large-Scale Comparative Analyses of Tick Genomes Elucidate Their Genetic Diversity and Vector Capacities.</title>
        <authorList>
            <consortium name="Tick Genome and Microbiome Consortium (TIGMIC)"/>
            <person name="Jia N."/>
            <person name="Wang J."/>
            <person name="Shi W."/>
            <person name="Du L."/>
            <person name="Sun Y."/>
            <person name="Zhan W."/>
            <person name="Jiang J.F."/>
            <person name="Wang Q."/>
            <person name="Zhang B."/>
            <person name="Ji P."/>
            <person name="Bell-Sakyi L."/>
            <person name="Cui X.M."/>
            <person name="Yuan T.T."/>
            <person name="Jiang B.G."/>
            <person name="Yang W.F."/>
            <person name="Lam T.T."/>
            <person name="Chang Q.C."/>
            <person name="Ding S.J."/>
            <person name="Wang X.J."/>
            <person name="Zhu J.G."/>
            <person name="Ruan X.D."/>
            <person name="Zhao L."/>
            <person name="Wei J.T."/>
            <person name="Ye R.Z."/>
            <person name="Que T.C."/>
            <person name="Du C.H."/>
            <person name="Zhou Y.H."/>
            <person name="Cheng J.X."/>
            <person name="Dai P.F."/>
            <person name="Guo W.B."/>
            <person name="Han X.H."/>
            <person name="Huang E.J."/>
            <person name="Li L.F."/>
            <person name="Wei W."/>
            <person name="Gao Y.C."/>
            <person name="Liu J.Z."/>
            <person name="Shao H.Z."/>
            <person name="Wang X."/>
            <person name="Wang C.C."/>
            <person name="Yang T.C."/>
            <person name="Huo Q.B."/>
            <person name="Li W."/>
            <person name="Chen H.Y."/>
            <person name="Chen S.E."/>
            <person name="Zhou L.G."/>
            <person name="Ni X.B."/>
            <person name="Tian J.H."/>
            <person name="Sheng Y."/>
            <person name="Liu T."/>
            <person name="Pan Y.S."/>
            <person name="Xia L.Y."/>
            <person name="Li J."/>
            <person name="Zhao F."/>
            <person name="Cao W.C."/>
        </authorList>
    </citation>
    <scope>NUCLEOTIDE SEQUENCE</scope>
    <source>
        <strain evidence="3">Rsan-2018</strain>
    </source>
</reference>
<comment type="caution">
    <text evidence="3">The sequence shown here is derived from an EMBL/GenBank/DDBJ whole genome shotgun (WGS) entry which is preliminary data.</text>
</comment>
<protein>
    <recommendedName>
        <fullName evidence="5">Hexosyltransferase</fullName>
    </recommendedName>
</protein>
<evidence type="ECO:0000256" key="1">
    <source>
        <dbReference type="SAM" id="MobiDB-lite"/>
    </source>
</evidence>